<evidence type="ECO:0000313" key="2">
    <source>
        <dbReference type="EMBL" id="PFG49744.1"/>
    </source>
</evidence>
<organism evidence="2 3">
    <name type="scientific">Amycolatopsis sulphurea</name>
    <dbReference type="NCBI Taxonomy" id="76022"/>
    <lineage>
        <taxon>Bacteria</taxon>
        <taxon>Bacillati</taxon>
        <taxon>Actinomycetota</taxon>
        <taxon>Actinomycetes</taxon>
        <taxon>Pseudonocardiales</taxon>
        <taxon>Pseudonocardiaceae</taxon>
        <taxon>Amycolatopsis</taxon>
    </lineage>
</organism>
<dbReference type="GO" id="GO:0003824">
    <property type="term" value="F:catalytic activity"/>
    <property type="evidence" value="ECO:0007669"/>
    <property type="project" value="UniProtKB-ARBA"/>
</dbReference>
<dbReference type="Pfam" id="PF00561">
    <property type="entry name" value="Abhydrolase_1"/>
    <property type="match status" value="1"/>
</dbReference>
<dbReference type="InterPro" id="IPR000073">
    <property type="entry name" value="AB_hydrolase_1"/>
</dbReference>
<dbReference type="EMBL" id="PDJK01000002">
    <property type="protein sequence ID" value="PFG49744.1"/>
    <property type="molecule type" value="Genomic_DNA"/>
</dbReference>
<feature type="domain" description="AB hydrolase-1" evidence="1">
    <location>
        <begin position="5"/>
        <end position="233"/>
    </location>
</feature>
<evidence type="ECO:0000259" key="1">
    <source>
        <dbReference type="Pfam" id="PF00561"/>
    </source>
</evidence>
<dbReference type="RefSeq" id="WP_098513599.1">
    <property type="nucleotide sequence ID" value="NZ_JBIAKZ010000004.1"/>
</dbReference>
<dbReference type="SUPFAM" id="SSF53474">
    <property type="entry name" value="alpha/beta-Hydrolases"/>
    <property type="match status" value="1"/>
</dbReference>
<dbReference type="PRINTS" id="PR00111">
    <property type="entry name" value="ABHYDROLASE"/>
</dbReference>
<sequence length="247" mass="26338">MTELPLLLLHAFPLDARMWDQVRAPLAERLRVITPDQRGFGRSPLPETEREPELGDAARDVLALLDKLGLDRVVLGGCSMGSYLTMALLRLAPERVGGLVLIDTKATADTPEAAQHRLDLATRAEAEGVTGWLAEQNLPALLADTAAPEVVERVRGLIDGQPPSGVAWAARAMRNRPDATDVLRQAEVPALVIVGERDALTPLDAANTMVGALPDPTLAVIPDAGHLTPLEAPASVTEAILGWYPVS</sequence>
<dbReference type="InterPro" id="IPR050266">
    <property type="entry name" value="AB_hydrolase_sf"/>
</dbReference>
<reference evidence="2 3" key="1">
    <citation type="submission" date="2017-10" db="EMBL/GenBank/DDBJ databases">
        <title>Sequencing the genomes of 1000 actinobacteria strains.</title>
        <authorList>
            <person name="Klenk H.-P."/>
        </authorList>
    </citation>
    <scope>NUCLEOTIDE SEQUENCE [LARGE SCALE GENOMIC DNA]</scope>
    <source>
        <strain evidence="2 3">DSM 46092</strain>
    </source>
</reference>
<protein>
    <submittedName>
        <fullName evidence="2">Pimeloyl-ACP methyl ester carboxylesterase</fullName>
    </submittedName>
</protein>
<gene>
    <name evidence="2" type="ORF">ATK36_4920</name>
</gene>
<dbReference type="AlphaFoldDB" id="A0A2A9FEF1"/>
<proteinExistence type="predicted"/>
<evidence type="ECO:0000313" key="3">
    <source>
        <dbReference type="Proteomes" id="UP000243542"/>
    </source>
</evidence>
<dbReference type="PANTHER" id="PTHR43798">
    <property type="entry name" value="MONOACYLGLYCEROL LIPASE"/>
    <property type="match status" value="1"/>
</dbReference>
<dbReference type="InterPro" id="IPR029058">
    <property type="entry name" value="AB_hydrolase_fold"/>
</dbReference>
<dbReference type="Gene3D" id="3.40.50.1820">
    <property type="entry name" value="alpha/beta hydrolase"/>
    <property type="match status" value="1"/>
</dbReference>
<accession>A0A2A9FEF1</accession>
<keyword evidence="3" id="KW-1185">Reference proteome</keyword>
<comment type="caution">
    <text evidence="2">The sequence shown here is derived from an EMBL/GenBank/DDBJ whole genome shotgun (WGS) entry which is preliminary data.</text>
</comment>
<name>A0A2A9FEF1_9PSEU</name>
<dbReference type="PANTHER" id="PTHR43798:SF29">
    <property type="entry name" value="AB HYDROLASE-1 DOMAIN-CONTAINING PROTEIN"/>
    <property type="match status" value="1"/>
</dbReference>
<dbReference type="Proteomes" id="UP000243542">
    <property type="component" value="Unassembled WGS sequence"/>
</dbReference>